<dbReference type="Proteomes" id="UP000501926">
    <property type="component" value="Chromosome"/>
</dbReference>
<evidence type="ECO:0000313" key="3">
    <source>
        <dbReference type="EMBL" id="SOH02895.1"/>
    </source>
</evidence>
<gene>
    <name evidence="2" type="ORF">KsCSTR_32390</name>
    <name evidence="3" type="ORF">KSMBR1_0379</name>
    <name evidence="1" type="ORF">kuste4226</name>
</gene>
<keyword evidence="4" id="KW-1185">Reference proteome</keyword>
<reference evidence="2 5" key="5">
    <citation type="submission" date="2020-02" db="EMBL/GenBank/DDBJ databases">
        <title>Newly sequenced genome of strain CSTR1 showed variability in Candidatus Kuenenia stuttgartiensis genomes.</title>
        <authorList>
            <person name="Ding C."/>
            <person name="Adrian L."/>
        </authorList>
    </citation>
    <scope>NUCLEOTIDE SEQUENCE [LARGE SCALE GENOMIC DNA]</scope>
    <source>
        <strain evidence="2 5">CSTR1</strain>
    </source>
</reference>
<dbReference type="InterPro" id="IPR032568">
    <property type="entry name" value="DUF4926"/>
</dbReference>
<reference evidence="1" key="2">
    <citation type="submission" date="2006-01" db="EMBL/GenBank/DDBJ databases">
        <authorList>
            <person name="Genoscope"/>
        </authorList>
    </citation>
    <scope>NUCLEOTIDE SEQUENCE</scope>
</reference>
<dbReference type="AlphaFoldDB" id="Q1Q4Q7"/>
<accession>Q1Q4Q7</accession>
<organism evidence="1">
    <name type="scientific">Kuenenia stuttgartiensis</name>
    <dbReference type="NCBI Taxonomy" id="174633"/>
    <lineage>
        <taxon>Bacteria</taxon>
        <taxon>Pseudomonadati</taxon>
        <taxon>Planctomycetota</taxon>
        <taxon>Candidatus Brocadiia</taxon>
        <taxon>Candidatus Brocadiales</taxon>
        <taxon>Candidatus Brocadiaceae</taxon>
        <taxon>Candidatus Kuenenia</taxon>
    </lineage>
</organism>
<proteinExistence type="predicted"/>
<reference evidence="3" key="4">
    <citation type="submission" date="2017-10" db="EMBL/GenBank/DDBJ databases">
        <authorList>
            <person name="Banno H."/>
            <person name="Chua N.-H."/>
        </authorList>
    </citation>
    <scope>NUCLEOTIDE SEQUENCE [LARGE SCALE GENOMIC DNA]</scope>
    <source>
        <strain evidence="3">Kuenenia_mbr1_ru-nijmegen</strain>
    </source>
</reference>
<reference evidence="1" key="1">
    <citation type="journal article" date="2006" name="Nature">
        <title>Deciphering the evolution and metabolism of an anammox bacterium from a community genome.</title>
        <authorList>
            <person name="Strous M."/>
            <person name="Pelletier E."/>
            <person name="Mangenot S."/>
            <person name="Rattei T."/>
            <person name="Lehner A."/>
            <person name="Taylor M.W."/>
            <person name="Horn M."/>
            <person name="Daims H."/>
            <person name="Bartol-Mavel D."/>
            <person name="Wincker P."/>
            <person name="Barbe V."/>
            <person name="Fonknechten N."/>
            <person name="Vallenet D."/>
            <person name="Segurens B."/>
            <person name="Schenowitz-Truong C."/>
            <person name="Medigue C."/>
            <person name="Collingro A."/>
            <person name="Snel B."/>
            <person name="Dutilh B.E."/>
            <person name="OpDenCamp H.J.M."/>
            <person name="vanDerDrift C."/>
            <person name="Cirpus I."/>
            <person name="vanDePas-Schoonen K.T."/>
            <person name="Harhangi H.R."/>
            <person name="vanNiftrik L."/>
            <person name="Schmid M."/>
            <person name="Keltjens J."/>
            <person name="vanDeVossenberg J."/>
            <person name="Kartal B."/>
            <person name="Meier H."/>
            <person name="Frishman D."/>
            <person name="Huynen M.A."/>
            <person name="Mewes H."/>
            <person name="Weissenbach J."/>
            <person name="Jetten M.S.M."/>
            <person name="Wagner M."/>
            <person name="LePaslier D."/>
        </authorList>
    </citation>
    <scope>NUCLEOTIDE SEQUENCE</scope>
</reference>
<evidence type="ECO:0000313" key="2">
    <source>
        <dbReference type="EMBL" id="QII12618.1"/>
    </source>
</evidence>
<name>Q1Q4Q7_KUEST</name>
<dbReference type="Proteomes" id="UP000221734">
    <property type="component" value="Chromosome Kuenenia_stuttgartiensis_MBR1"/>
</dbReference>
<protein>
    <recommendedName>
        <fullName evidence="6">DUF4926 domain-containing protein</fullName>
    </recommendedName>
</protein>
<evidence type="ECO:0000313" key="5">
    <source>
        <dbReference type="Proteomes" id="UP000501926"/>
    </source>
</evidence>
<evidence type="ECO:0000313" key="1">
    <source>
        <dbReference type="EMBL" id="CAJ74988.1"/>
    </source>
</evidence>
<dbReference type="OrthoDB" id="27224at2"/>
<dbReference type="EMBL" id="CT573071">
    <property type="protein sequence ID" value="CAJ74988.1"/>
    <property type="molecule type" value="Genomic_DNA"/>
</dbReference>
<evidence type="ECO:0008006" key="6">
    <source>
        <dbReference type="Google" id="ProtNLM"/>
    </source>
</evidence>
<evidence type="ECO:0000313" key="4">
    <source>
        <dbReference type="Proteomes" id="UP000221734"/>
    </source>
</evidence>
<sequence>MIKEHDRIVLLKDLPEDGLQAGDVGTVIHIHRQGEAFEVEFMTLDGGTVAVTTLLSSQIRAVSKRDITHVRELAVS</sequence>
<dbReference type="KEGG" id="kst:KSMBR1_0379"/>
<dbReference type="EMBL" id="LT934425">
    <property type="protein sequence ID" value="SOH02895.1"/>
    <property type="molecule type" value="Genomic_DNA"/>
</dbReference>
<reference evidence="4" key="3">
    <citation type="submission" date="2017-10" db="EMBL/GenBank/DDBJ databases">
        <authorList>
            <person name="Frank J."/>
        </authorList>
    </citation>
    <scope>NUCLEOTIDE SEQUENCE [LARGE SCALE GENOMIC DNA]</scope>
</reference>
<dbReference type="Pfam" id="PF16277">
    <property type="entry name" value="DUF4926"/>
    <property type="match status" value="1"/>
</dbReference>
<dbReference type="EMBL" id="CP049055">
    <property type="protein sequence ID" value="QII12618.1"/>
    <property type="molecule type" value="Genomic_DNA"/>
</dbReference>
<dbReference type="RefSeq" id="WP_099323800.1">
    <property type="nucleotide sequence ID" value="NZ_CP049055.1"/>
</dbReference>